<comment type="similarity">
    <text evidence="2">Belongs to the Mediator complex subunit 27 family.</text>
</comment>
<dbReference type="OrthoDB" id="5864140at2759"/>
<reference evidence="7" key="1">
    <citation type="submission" date="2022-11" db="EMBL/GenBank/DDBJ databases">
        <authorList>
            <person name="Kikuchi T."/>
        </authorList>
    </citation>
    <scope>NUCLEOTIDE SEQUENCE</scope>
    <source>
        <strain evidence="7">PS1010</strain>
    </source>
</reference>
<evidence type="ECO:0000256" key="4">
    <source>
        <dbReference type="ARBA" id="ARBA00023163"/>
    </source>
</evidence>
<keyword evidence="3" id="KW-0805">Transcription regulation</keyword>
<dbReference type="Pfam" id="PF11571">
    <property type="entry name" value="Med27"/>
    <property type="match status" value="1"/>
</dbReference>
<comment type="caution">
    <text evidence="7">The sequence shown here is derived from an EMBL/GenBank/DDBJ whole genome shotgun (WGS) entry which is preliminary data.</text>
</comment>
<evidence type="ECO:0000313" key="8">
    <source>
        <dbReference type="Proteomes" id="UP001152747"/>
    </source>
</evidence>
<evidence type="ECO:0008006" key="9">
    <source>
        <dbReference type="Google" id="ProtNLM"/>
    </source>
</evidence>
<feature type="region of interest" description="Disordered" evidence="6">
    <location>
        <begin position="242"/>
        <end position="270"/>
    </location>
</feature>
<comment type="subcellular location">
    <subcellularLocation>
        <location evidence="1">Nucleus</location>
    </subcellularLocation>
</comment>
<dbReference type="EMBL" id="CANHGI010000006">
    <property type="protein sequence ID" value="CAI5455925.1"/>
    <property type="molecule type" value="Genomic_DNA"/>
</dbReference>
<evidence type="ECO:0000313" key="7">
    <source>
        <dbReference type="EMBL" id="CAI5455925.1"/>
    </source>
</evidence>
<dbReference type="Proteomes" id="UP001152747">
    <property type="component" value="Unassembled WGS sequence"/>
</dbReference>
<evidence type="ECO:0000256" key="3">
    <source>
        <dbReference type="ARBA" id="ARBA00023015"/>
    </source>
</evidence>
<keyword evidence="8" id="KW-1185">Reference proteome</keyword>
<evidence type="ECO:0000256" key="2">
    <source>
        <dbReference type="ARBA" id="ARBA00008048"/>
    </source>
</evidence>
<accession>A0A9P1J5B3</accession>
<evidence type="ECO:0000256" key="1">
    <source>
        <dbReference type="ARBA" id="ARBA00004123"/>
    </source>
</evidence>
<organism evidence="7 8">
    <name type="scientific">Caenorhabditis angaria</name>
    <dbReference type="NCBI Taxonomy" id="860376"/>
    <lineage>
        <taxon>Eukaryota</taxon>
        <taxon>Metazoa</taxon>
        <taxon>Ecdysozoa</taxon>
        <taxon>Nematoda</taxon>
        <taxon>Chromadorea</taxon>
        <taxon>Rhabditida</taxon>
        <taxon>Rhabditina</taxon>
        <taxon>Rhabditomorpha</taxon>
        <taxon>Rhabditoidea</taxon>
        <taxon>Rhabditidae</taxon>
        <taxon>Peloderinae</taxon>
        <taxon>Caenorhabditis</taxon>
    </lineage>
</organism>
<keyword evidence="4" id="KW-0804">Transcription</keyword>
<gene>
    <name evidence="7" type="ORF">CAMP_LOCUS18562</name>
</gene>
<feature type="region of interest" description="Disordered" evidence="6">
    <location>
        <begin position="1"/>
        <end position="22"/>
    </location>
</feature>
<dbReference type="AlphaFoldDB" id="A0A9P1J5B3"/>
<proteinExistence type="inferred from homology"/>
<dbReference type="GO" id="GO:0016592">
    <property type="term" value="C:mediator complex"/>
    <property type="evidence" value="ECO:0007669"/>
    <property type="project" value="InterPro"/>
</dbReference>
<dbReference type="InterPro" id="IPR021627">
    <property type="entry name" value="Mediator_Med27"/>
</dbReference>
<name>A0A9P1J5B3_9PELO</name>
<protein>
    <recommendedName>
        <fullName evidence="9">Mediator of RNA polymerase II transcription subunit 27</fullName>
    </recommendedName>
</protein>
<sequence length="399" mass="46815">MSQSQKSPAKSTVSQAASTSSYLDARANPTMSPRASIAIQQAFNDLGRVANNCLVVLRQLRKDMKKTHELMFETIANKKKIENKEKAYKELEDFNIKVLCMQIYLHIQSTRLPEKHPQLEMVDNMVEIYGMEHLNPVTSMIESMIDGNNWNEGQWQYFHYESELLRRHLTQGNSTLRRRKLIDIKLSDPENSNHRVYQVSLSGLQREITKRNLGIYPKLIRRTFSSTVVEFRFGVAIAKEKKEESKEPKEAKEGTEEKDKEKEPEKEKEQEDASEIAVLFKFVFVEKNGHVEYINMYAPMEDWVYDDDFVSKTICPYVPSRYSTYRGLTRQANHFLYRYFAVQKNWTAWSLLQFVSMFGRFRDVFDAKCTKCNKHLKNFLPPMVFELRSPHIAFHEACR</sequence>
<keyword evidence="5" id="KW-0539">Nucleus</keyword>
<evidence type="ECO:0000256" key="6">
    <source>
        <dbReference type="SAM" id="MobiDB-lite"/>
    </source>
</evidence>
<evidence type="ECO:0000256" key="5">
    <source>
        <dbReference type="ARBA" id="ARBA00023242"/>
    </source>
</evidence>